<evidence type="ECO:0000313" key="1">
    <source>
        <dbReference type="EMBL" id="DAE28113.1"/>
    </source>
</evidence>
<proteinExistence type="predicted"/>
<accession>A0A8S5RAL6</accession>
<name>A0A8S5RAL6_9CAUD</name>
<protein>
    <submittedName>
        <fullName evidence="1">Uncharacterized protein</fullName>
    </submittedName>
</protein>
<reference evidence="1" key="1">
    <citation type="journal article" date="2021" name="Proc. Natl. Acad. Sci. U.S.A.">
        <title>A Catalog of Tens of Thousands of Viruses from Human Metagenomes Reveals Hidden Associations with Chronic Diseases.</title>
        <authorList>
            <person name="Tisza M.J."/>
            <person name="Buck C.B."/>
        </authorList>
    </citation>
    <scope>NUCLEOTIDE SEQUENCE</scope>
    <source>
        <strain evidence="1">CthVG1</strain>
    </source>
</reference>
<dbReference type="EMBL" id="BK015851">
    <property type="protein sequence ID" value="DAE28113.1"/>
    <property type="molecule type" value="Genomic_DNA"/>
</dbReference>
<organism evidence="1">
    <name type="scientific">Podoviridae sp. cthVG1</name>
    <dbReference type="NCBI Taxonomy" id="2827297"/>
    <lineage>
        <taxon>Viruses</taxon>
        <taxon>Duplodnaviria</taxon>
        <taxon>Heunggongvirae</taxon>
        <taxon>Uroviricota</taxon>
        <taxon>Caudoviricetes</taxon>
    </lineage>
</organism>
<sequence length="63" mass="7061">MLDECFNGIICNVKVVVHSFCDGVNGIIQFTPYCFCITSCRHLQCPIANDLRLSLDPSNKRTP</sequence>